<dbReference type="GO" id="GO:0006749">
    <property type="term" value="P:glutathione metabolic process"/>
    <property type="evidence" value="ECO:0007669"/>
    <property type="project" value="TreeGrafter"/>
</dbReference>
<dbReference type="PANTHER" id="PTHR11571:SF150">
    <property type="entry name" value="GLUTATHIONE S-TRANSFERASE"/>
    <property type="match status" value="1"/>
</dbReference>
<dbReference type="AlphaFoldDB" id="A0AAN8X1C4"/>
<dbReference type="CDD" id="cd03039">
    <property type="entry name" value="GST_N_Sigma_like"/>
    <property type="match status" value="1"/>
</dbReference>
<evidence type="ECO:0000313" key="2">
    <source>
        <dbReference type="EMBL" id="KAK7076170.1"/>
    </source>
</evidence>
<proteinExistence type="predicted"/>
<dbReference type="EMBL" id="JAXCGZ010009800">
    <property type="protein sequence ID" value="KAK7076170.1"/>
    <property type="molecule type" value="Genomic_DNA"/>
</dbReference>
<keyword evidence="3" id="KW-1185">Reference proteome</keyword>
<protein>
    <recommendedName>
        <fullName evidence="1">GST N-terminal domain-containing protein</fullName>
    </recommendedName>
</protein>
<comment type="caution">
    <text evidence="2">The sequence shown here is derived from an EMBL/GenBank/DDBJ whole genome shotgun (WGS) entry which is preliminary data.</text>
</comment>
<dbReference type="SFLD" id="SFLDS00019">
    <property type="entry name" value="Glutathione_Transferase_(cytos"/>
    <property type="match status" value="1"/>
</dbReference>
<dbReference type="GO" id="GO:0004364">
    <property type="term" value="F:glutathione transferase activity"/>
    <property type="evidence" value="ECO:0007669"/>
    <property type="project" value="UniProtKB-ARBA"/>
</dbReference>
<organism evidence="2 3">
    <name type="scientific">Halocaridina rubra</name>
    <name type="common">Hawaiian red shrimp</name>
    <dbReference type="NCBI Taxonomy" id="373956"/>
    <lineage>
        <taxon>Eukaryota</taxon>
        <taxon>Metazoa</taxon>
        <taxon>Ecdysozoa</taxon>
        <taxon>Arthropoda</taxon>
        <taxon>Crustacea</taxon>
        <taxon>Multicrustacea</taxon>
        <taxon>Malacostraca</taxon>
        <taxon>Eumalacostraca</taxon>
        <taxon>Eucarida</taxon>
        <taxon>Decapoda</taxon>
        <taxon>Pleocyemata</taxon>
        <taxon>Caridea</taxon>
        <taxon>Atyoidea</taxon>
        <taxon>Atyidae</taxon>
        <taxon>Halocaridina</taxon>
    </lineage>
</organism>
<dbReference type="PROSITE" id="PS50404">
    <property type="entry name" value="GST_NTER"/>
    <property type="match status" value="1"/>
</dbReference>
<accession>A0AAN8X1C4</accession>
<dbReference type="PANTHER" id="PTHR11571">
    <property type="entry name" value="GLUTATHIONE S-TRANSFERASE"/>
    <property type="match status" value="1"/>
</dbReference>
<sequence>MPKYKLIYFDGRGRAELARWLFAYGGIPFVDERIDFNDWPKHKANYPTGQLPVLMIDDQLLTEPIAIARYIAKEVDLLPKDNLEAAFCDALVDNSVQVKNGWVRLG</sequence>
<dbReference type="Proteomes" id="UP001381693">
    <property type="component" value="Unassembled WGS sequence"/>
</dbReference>
<dbReference type="InterPro" id="IPR050213">
    <property type="entry name" value="GST_superfamily"/>
</dbReference>
<dbReference type="SUPFAM" id="SSF52833">
    <property type="entry name" value="Thioredoxin-like"/>
    <property type="match status" value="1"/>
</dbReference>
<dbReference type="InterPro" id="IPR040079">
    <property type="entry name" value="Glutathione_S-Trfase"/>
</dbReference>
<dbReference type="InterPro" id="IPR036249">
    <property type="entry name" value="Thioredoxin-like_sf"/>
</dbReference>
<evidence type="ECO:0000259" key="1">
    <source>
        <dbReference type="PROSITE" id="PS50404"/>
    </source>
</evidence>
<dbReference type="Pfam" id="PF02798">
    <property type="entry name" value="GST_N"/>
    <property type="match status" value="1"/>
</dbReference>
<dbReference type="Gene3D" id="1.20.1050.130">
    <property type="match status" value="1"/>
</dbReference>
<dbReference type="InterPro" id="IPR004045">
    <property type="entry name" value="Glutathione_S-Trfase_N"/>
</dbReference>
<feature type="domain" description="GST N-terminal" evidence="1">
    <location>
        <begin position="2"/>
        <end position="79"/>
    </location>
</feature>
<dbReference type="FunFam" id="3.40.30.10:FF:000258">
    <property type="entry name" value="Glutathione S-transferase"/>
    <property type="match status" value="1"/>
</dbReference>
<name>A0AAN8X1C4_HALRR</name>
<gene>
    <name evidence="2" type="ORF">SK128_007050</name>
</gene>
<reference evidence="2 3" key="1">
    <citation type="submission" date="2023-11" db="EMBL/GenBank/DDBJ databases">
        <title>Halocaridina rubra genome assembly.</title>
        <authorList>
            <person name="Smith C."/>
        </authorList>
    </citation>
    <scope>NUCLEOTIDE SEQUENCE [LARGE SCALE GENOMIC DNA]</scope>
    <source>
        <strain evidence="2">EP-1</strain>
        <tissue evidence="2">Whole</tissue>
    </source>
</reference>
<evidence type="ECO:0000313" key="3">
    <source>
        <dbReference type="Proteomes" id="UP001381693"/>
    </source>
</evidence>